<reference evidence="6 7" key="1">
    <citation type="submission" date="2019-06" db="EMBL/GenBank/DDBJ databases">
        <title>Amycolatopsis alkalitolerans sp. nov., isolated from Gastrodia elata Blume.</title>
        <authorList>
            <person name="Narsing Rao M.P."/>
            <person name="Li W.J."/>
        </authorList>
    </citation>
    <scope>NUCLEOTIDE SEQUENCE [LARGE SCALE GENOMIC DNA]</scope>
    <source>
        <strain evidence="6 7">SYSUP0005</strain>
    </source>
</reference>
<comment type="cofactor">
    <cofactor evidence="1">
        <name>Mg(2+)</name>
        <dbReference type="ChEBI" id="CHEBI:18420"/>
    </cofactor>
</comment>
<accession>A0A5C4LQT9</accession>
<keyword evidence="5" id="KW-0119">Carbohydrate metabolism</keyword>
<sequence>MPAPSELNRRLGYAAGDRLLIVNADDFGMCRSANRGIHKLLAAGGISSATLMTPCAWAPAAASMAAAFDVGVHLVFTSEWERYRWGPVGAPGSLVDEAGYFPRDCASFERQAEPEHVRAEIEAQLAKAVALGLDPTHADNHMGSLYGLETGRDFLRLALDACARHGLPFRLPRIADLRGVTIAPEVASAAQHLVDERCAYADELGVVVPDYVWTYEFGSSPGDTYESVKQDMITLIKAVEPGVTEIYLHPFEVTGELREISPDYAKRGHELAMLQDPELHQAIADAGVARIGWRELRALQRGQGR</sequence>
<gene>
    <name evidence="6" type="ORF">FG385_29620</name>
</gene>
<dbReference type="InterPro" id="IPR011330">
    <property type="entry name" value="Glyco_hydro/deAcase_b/a-brl"/>
</dbReference>
<organism evidence="6 7">
    <name type="scientific">Amycolatopsis alkalitolerans</name>
    <dbReference type="NCBI Taxonomy" id="2547244"/>
    <lineage>
        <taxon>Bacteria</taxon>
        <taxon>Bacillati</taxon>
        <taxon>Actinomycetota</taxon>
        <taxon>Actinomycetes</taxon>
        <taxon>Pseudonocardiales</taxon>
        <taxon>Pseudonocardiaceae</taxon>
        <taxon>Amycolatopsis</taxon>
    </lineage>
</organism>
<dbReference type="Pfam" id="PF04794">
    <property type="entry name" value="YdjC"/>
    <property type="match status" value="1"/>
</dbReference>
<keyword evidence="2" id="KW-0479">Metal-binding</keyword>
<evidence type="ECO:0000313" key="7">
    <source>
        <dbReference type="Proteomes" id="UP000305546"/>
    </source>
</evidence>
<dbReference type="SUPFAM" id="SSF88713">
    <property type="entry name" value="Glycoside hydrolase/deacetylase"/>
    <property type="match status" value="1"/>
</dbReference>
<dbReference type="OrthoDB" id="9774177at2"/>
<dbReference type="GO" id="GO:0005975">
    <property type="term" value="P:carbohydrate metabolic process"/>
    <property type="evidence" value="ECO:0007669"/>
    <property type="project" value="InterPro"/>
</dbReference>
<dbReference type="CDD" id="cd10802">
    <property type="entry name" value="YdjC_TTHB029_like"/>
    <property type="match status" value="1"/>
</dbReference>
<keyword evidence="4" id="KW-0460">Magnesium</keyword>
<proteinExistence type="predicted"/>
<evidence type="ECO:0000256" key="4">
    <source>
        <dbReference type="ARBA" id="ARBA00022842"/>
    </source>
</evidence>
<keyword evidence="7" id="KW-1185">Reference proteome</keyword>
<dbReference type="Gene3D" id="3.20.20.370">
    <property type="entry name" value="Glycoside hydrolase/deacetylase"/>
    <property type="match status" value="1"/>
</dbReference>
<evidence type="ECO:0000256" key="2">
    <source>
        <dbReference type="ARBA" id="ARBA00022723"/>
    </source>
</evidence>
<evidence type="ECO:0000313" key="6">
    <source>
        <dbReference type="EMBL" id="TNC21008.1"/>
    </source>
</evidence>
<dbReference type="Proteomes" id="UP000305546">
    <property type="component" value="Unassembled WGS sequence"/>
</dbReference>
<dbReference type="EMBL" id="VDFW01000038">
    <property type="protein sequence ID" value="TNC21008.1"/>
    <property type="molecule type" value="Genomic_DNA"/>
</dbReference>
<dbReference type="GO" id="GO:0019213">
    <property type="term" value="F:deacetylase activity"/>
    <property type="evidence" value="ECO:0007669"/>
    <property type="project" value="TreeGrafter"/>
</dbReference>
<dbReference type="AlphaFoldDB" id="A0A5C4LQT9"/>
<dbReference type="GO" id="GO:0046872">
    <property type="term" value="F:metal ion binding"/>
    <property type="evidence" value="ECO:0007669"/>
    <property type="project" value="UniProtKB-KW"/>
</dbReference>
<protein>
    <submittedName>
        <fullName evidence="6">ChbG/HpnK family deacetylase</fullName>
    </submittedName>
</protein>
<name>A0A5C4LQT9_9PSEU</name>
<dbReference type="GO" id="GO:0016787">
    <property type="term" value="F:hydrolase activity"/>
    <property type="evidence" value="ECO:0007669"/>
    <property type="project" value="UniProtKB-KW"/>
</dbReference>
<dbReference type="InterPro" id="IPR006879">
    <property type="entry name" value="YdjC-like"/>
</dbReference>
<evidence type="ECO:0000256" key="3">
    <source>
        <dbReference type="ARBA" id="ARBA00022801"/>
    </source>
</evidence>
<evidence type="ECO:0000256" key="1">
    <source>
        <dbReference type="ARBA" id="ARBA00001946"/>
    </source>
</evidence>
<keyword evidence="3" id="KW-0378">Hydrolase</keyword>
<dbReference type="PANTHER" id="PTHR31609">
    <property type="entry name" value="YDJC DEACETYLASE FAMILY MEMBER"/>
    <property type="match status" value="1"/>
</dbReference>
<dbReference type="PANTHER" id="PTHR31609:SF1">
    <property type="entry name" value="CARBOHYDRATE DEACETYLASE"/>
    <property type="match status" value="1"/>
</dbReference>
<evidence type="ECO:0000256" key="5">
    <source>
        <dbReference type="ARBA" id="ARBA00023277"/>
    </source>
</evidence>
<comment type="caution">
    <text evidence="6">The sequence shown here is derived from an EMBL/GenBank/DDBJ whole genome shotgun (WGS) entry which is preliminary data.</text>
</comment>
<dbReference type="RefSeq" id="WP_139100102.1">
    <property type="nucleotide sequence ID" value="NZ_VDFW01000038.1"/>
</dbReference>